<gene>
    <name evidence="2" type="ORF">METZ01_LOCUS52573</name>
</gene>
<feature type="domain" description="TnsA endonuclease N-terminal" evidence="1">
    <location>
        <begin position="39"/>
        <end position="139"/>
    </location>
</feature>
<accession>A0A381S886</accession>
<name>A0A381S886_9ZZZZ</name>
<dbReference type="AlphaFoldDB" id="A0A381S886"/>
<dbReference type="InterPro" id="IPR046390">
    <property type="entry name" value="NUCL_HEAD_T4"/>
</dbReference>
<sequence length="147" mass="17944">MAYKGKYNIRNPSKYKGDPRRIIYRSLWERKFMSYCDASENILEWGSEEYIIPYLSPWDGRMHRYFPDFYIKVQQSNGTYKKMIIEVKPKKQCQPPTEPKRKTKRWYKEAKAWGINSAKWKYAEDWCSNNGMEFKILTEDHLDIRYK</sequence>
<reference evidence="2" key="1">
    <citation type="submission" date="2018-05" db="EMBL/GenBank/DDBJ databases">
        <authorList>
            <person name="Lanie J.A."/>
            <person name="Ng W.-L."/>
            <person name="Kazmierczak K.M."/>
            <person name="Andrzejewski T.M."/>
            <person name="Davidsen T.M."/>
            <person name="Wayne K.J."/>
            <person name="Tettelin H."/>
            <person name="Glass J.I."/>
            <person name="Rusch D."/>
            <person name="Podicherti R."/>
            <person name="Tsui H.-C.T."/>
            <person name="Winkler M.E."/>
        </authorList>
    </citation>
    <scope>NUCLEOTIDE SEQUENCE</scope>
</reference>
<dbReference type="InterPro" id="IPR014833">
    <property type="entry name" value="TnsA_N"/>
</dbReference>
<dbReference type="EMBL" id="UINC01002731">
    <property type="protein sequence ID" value="SUZ99719.1"/>
    <property type="molecule type" value="Genomic_DNA"/>
</dbReference>
<organism evidence="2">
    <name type="scientific">marine metagenome</name>
    <dbReference type="NCBI Taxonomy" id="408172"/>
    <lineage>
        <taxon>unclassified sequences</taxon>
        <taxon>metagenomes</taxon>
        <taxon>ecological metagenomes</taxon>
    </lineage>
</organism>
<dbReference type="Pfam" id="PF08722">
    <property type="entry name" value="Tn7_TnsA-like_N"/>
    <property type="match status" value="1"/>
</dbReference>
<dbReference type="GO" id="GO:0004527">
    <property type="term" value="F:exonuclease activity"/>
    <property type="evidence" value="ECO:0007669"/>
    <property type="project" value="InterPro"/>
</dbReference>
<dbReference type="HAMAP" id="MF_04160">
    <property type="entry name" value="NUCL_HEAD_T4"/>
    <property type="match status" value="1"/>
</dbReference>
<proteinExistence type="inferred from homology"/>
<evidence type="ECO:0000313" key="2">
    <source>
        <dbReference type="EMBL" id="SUZ99719.1"/>
    </source>
</evidence>
<dbReference type="Gene3D" id="3.40.91.30">
    <property type="match status" value="1"/>
</dbReference>
<evidence type="ECO:0000259" key="1">
    <source>
        <dbReference type="Pfam" id="PF08722"/>
    </source>
</evidence>
<protein>
    <recommendedName>
        <fullName evidence="1">TnsA endonuclease N-terminal domain-containing protein</fullName>
    </recommendedName>
</protein>
<dbReference type="GO" id="GO:0004519">
    <property type="term" value="F:endonuclease activity"/>
    <property type="evidence" value="ECO:0007669"/>
    <property type="project" value="InterPro"/>
</dbReference>